<evidence type="ECO:0000313" key="5">
    <source>
        <dbReference type="EMBL" id="CAK9272688.1"/>
    </source>
</evidence>
<feature type="compositionally biased region" description="Polar residues" evidence="2">
    <location>
        <begin position="479"/>
        <end position="496"/>
    </location>
</feature>
<feature type="compositionally biased region" description="Polar residues" evidence="2">
    <location>
        <begin position="588"/>
        <end position="602"/>
    </location>
</feature>
<feature type="region of interest" description="Disordered" evidence="2">
    <location>
        <begin position="581"/>
        <end position="639"/>
    </location>
</feature>
<dbReference type="Proteomes" id="UP001497444">
    <property type="component" value="Chromosome 5"/>
</dbReference>
<dbReference type="InterPro" id="IPR036366">
    <property type="entry name" value="PGBDSf"/>
</dbReference>
<proteinExistence type="predicted"/>
<keyword evidence="6" id="KW-1185">Reference proteome</keyword>
<dbReference type="InterPro" id="IPR002477">
    <property type="entry name" value="Peptidoglycan-bd-like"/>
</dbReference>
<keyword evidence="3" id="KW-0472">Membrane</keyword>
<sequence length="746" mass="81807">MVAKLRAHVAAAAPTHSYVPSSTERIWRYSSKGGNNNLGRQQGLQGSSSATSFVNLENSSLPCVVCTSGKVVSKLRRQQQQRCMRFSELRDCAVARAKGMCSRATGKMSLEMMQGSGERTEARQGLRMEEGQHQRFVGRQAAARGKLRGVEVRGLRIRDNELLQESSDEREQWCKKLGLCESGARVAQSRQYKGKRARVDEIPVSELTKIQELKFSGDMWEGDSGPQVLDLQRALYWFGHLPTRTCLTAYFGPETTEALQQFQMVHGVPSTGVWGSSSRQALWKHLCAESCVSSEGGSDVQSNVQPVASFTDSLSGLKAAGEEQVGIHVSELLRLMGAQDLLSTISSAPEWKHLPRNASMVGLLFTVVLGLLGLGYSVLGLFKGQPGQPVRRRVMRAHWRDDVRGGGPVKTRKQLHMFPGLDRPVHKEEEEEPKYPNYRLRAKSKLRPVDAVGQTDRLIIYDGQVILGDSPQGYLALRNSPTGLRGSTNSSSQASSKVRKPPLPVANAAEQVPTKQVNTKTAGNQEEEPSNSKIKREGGVSLPQKAGKSIVPHIESHETLPTAIRNIVSALFTPRGRREPLLLDKPVNGQTSSRAALQSEAGQGSKREGLTQGKLDSSMSGPARKSRIADGGDQQTKDEANLRDRVEELRKAVKAAEQNRQAAMRALAEERQRSLELQVKISRQKEAAAALEEEVRVLKESHDALLASLRKKYSSSVAARAAAALLYQNWDSSPDSSIQNVTSSPF</sequence>
<feature type="compositionally biased region" description="Polar residues" evidence="2">
    <location>
        <begin position="513"/>
        <end position="524"/>
    </location>
</feature>
<accession>A0ABP0X0N9</accession>
<keyword evidence="3" id="KW-1133">Transmembrane helix</keyword>
<protein>
    <recommendedName>
        <fullName evidence="4">Peptidoglycan binding-like domain-containing protein</fullName>
    </recommendedName>
</protein>
<organism evidence="5 6">
    <name type="scientific">Sphagnum jensenii</name>
    <dbReference type="NCBI Taxonomy" id="128206"/>
    <lineage>
        <taxon>Eukaryota</taxon>
        <taxon>Viridiplantae</taxon>
        <taxon>Streptophyta</taxon>
        <taxon>Embryophyta</taxon>
        <taxon>Bryophyta</taxon>
        <taxon>Sphagnophytina</taxon>
        <taxon>Sphagnopsida</taxon>
        <taxon>Sphagnales</taxon>
        <taxon>Sphagnaceae</taxon>
        <taxon>Sphagnum</taxon>
    </lineage>
</organism>
<name>A0ABP0X0N9_9BRYO</name>
<dbReference type="InterPro" id="IPR036365">
    <property type="entry name" value="PGBD-like_sf"/>
</dbReference>
<dbReference type="Gene3D" id="1.10.101.10">
    <property type="entry name" value="PGBD-like superfamily/PGBD"/>
    <property type="match status" value="1"/>
</dbReference>
<dbReference type="SUPFAM" id="SSF47090">
    <property type="entry name" value="PGBD-like"/>
    <property type="match status" value="1"/>
</dbReference>
<evidence type="ECO:0000259" key="4">
    <source>
        <dbReference type="Pfam" id="PF01471"/>
    </source>
</evidence>
<feature type="coiled-coil region" evidence="1">
    <location>
        <begin position="639"/>
        <end position="708"/>
    </location>
</feature>
<evidence type="ECO:0000313" key="6">
    <source>
        <dbReference type="Proteomes" id="UP001497444"/>
    </source>
</evidence>
<gene>
    <name evidence="5" type="ORF">CSSPJE1EN1_LOCUS18166</name>
</gene>
<feature type="transmembrane region" description="Helical" evidence="3">
    <location>
        <begin position="360"/>
        <end position="382"/>
    </location>
</feature>
<feature type="domain" description="Peptidoglycan binding-like" evidence="4">
    <location>
        <begin position="224"/>
        <end position="282"/>
    </location>
</feature>
<reference evidence="5" key="1">
    <citation type="submission" date="2024-02" db="EMBL/GenBank/DDBJ databases">
        <authorList>
            <consortium name="ELIXIR-Norway"/>
            <consortium name="Elixir Norway"/>
        </authorList>
    </citation>
    <scope>NUCLEOTIDE SEQUENCE</scope>
</reference>
<keyword evidence="3" id="KW-0812">Transmembrane</keyword>
<dbReference type="EMBL" id="OZ020100">
    <property type="protein sequence ID" value="CAK9272688.1"/>
    <property type="molecule type" value="Genomic_DNA"/>
</dbReference>
<keyword evidence="1" id="KW-0175">Coiled coil</keyword>
<evidence type="ECO:0000256" key="1">
    <source>
        <dbReference type="SAM" id="Coils"/>
    </source>
</evidence>
<evidence type="ECO:0000256" key="3">
    <source>
        <dbReference type="SAM" id="Phobius"/>
    </source>
</evidence>
<evidence type="ECO:0000256" key="2">
    <source>
        <dbReference type="SAM" id="MobiDB-lite"/>
    </source>
</evidence>
<feature type="compositionally biased region" description="Basic and acidic residues" evidence="2">
    <location>
        <begin position="627"/>
        <end position="639"/>
    </location>
</feature>
<dbReference type="Pfam" id="PF01471">
    <property type="entry name" value="PG_binding_1"/>
    <property type="match status" value="1"/>
</dbReference>
<feature type="region of interest" description="Disordered" evidence="2">
    <location>
        <begin position="477"/>
        <end position="554"/>
    </location>
</feature>